<feature type="coiled-coil region" evidence="9">
    <location>
        <begin position="195"/>
        <end position="250"/>
    </location>
</feature>
<dbReference type="Gene3D" id="1.10.730.10">
    <property type="entry name" value="Isoleucyl-tRNA Synthetase, Domain 1"/>
    <property type="match status" value="1"/>
</dbReference>
<keyword evidence="5" id="KW-0648">Protein biosynthesis</keyword>
<evidence type="ECO:0000256" key="7">
    <source>
        <dbReference type="ARBA" id="ARBA00029936"/>
    </source>
</evidence>
<keyword evidence="4" id="KW-0067">ATP-binding</keyword>
<dbReference type="Pfam" id="PF08264">
    <property type="entry name" value="Anticodon_1"/>
    <property type="match status" value="1"/>
</dbReference>
<dbReference type="GO" id="GO:0005524">
    <property type="term" value="F:ATP binding"/>
    <property type="evidence" value="ECO:0007669"/>
    <property type="project" value="UniProtKB-KW"/>
</dbReference>
<dbReference type="SUPFAM" id="SSF47323">
    <property type="entry name" value="Anticodon-binding domain of a subclass of class I aminoacyl-tRNA synthetases"/>
    <property type="match status" value="1"/>
</dbReference>
<dbReference type="InterPro" id="IPR009080">
    <property type="entry name" value="tRNAsynth_Ia_anticodon-bd"/>
</dbReference>
<evidence type="ECO:0000313" key="12">
    <source>
        <dbReference type="EMBL" id="OIQ64625.1"/>
    </source>
</evidence>
<comment type="catalytic activity">
    <reaction evidence="8">
        <text>tRNA(Val) + L-valine + ATP = L-valyl-tRNA(Val) + AMP + diphosphate</text>
        <dbReference type="Rhea" id="RHEA:10704"/>
        <dbReference type="Rhea" id="RHEA-COMP:9672"/>
        <dbReference type="Rhea" id="RHEA-COMP:9708"/>
        <dbReference type="ChEBI" id="CHEBI:30616"/>
        <dbReference type="ChEBI" id="CHEBI:33019"/>
        <dbReference type="ChEBI" id="CHEBI:57762"/>
        <dbReference type="ChEBI" id="CHEBI:78442"/>
        <dbReference type="ChEBI" id="CHEBI:78537"/>
        <dbReference type="ChEBI" id="CHEBI:456215"/>
        <dbReference type="EC" id="6.1.1.9"/>
    </reaction>
</comment>
<dbReference type="InterPro" id="IPR010978">
    <property type="entry name" value="tRNA-bd_arm"/>
</dbReference>
<dbReference type="CDD" id="cd07962">
    <property type="entry name" value="Anticodon_Ia_Val"/>
    <property type="match status" value="1"/>
</dbReference>
<feature type="domain" description="Valyl-tRNA synthetase tRNA-binding arm" evidence="11">
    <location>
        <begin position="192"/>
        <end position="254"/>
    </location>
</feature>
<protein>
    <recommendedName>
        <fullName evidence="1">valine--tRNA ligase</fullName>
        <ecNumber evidence="1">6.1.1.9</ecNumber>
    </recommendedName>
    <alternativeName>
        <fullName evidence="7">Valyl-tRNA synthetase</fullName>
    </alternativeName>
</protein>
<evidence type="ECO:0000256" key="6">
    <source>
        <dbReference type="ARBA" id="ARBA00023146"/>
    </source>
</evidence>
<evidence type="ECO:0000259" key="11">
    <source>
        <dbReference type="Pfam" id="PF10458"/>
    </source>
</evidence>
<dbReference type="InterPro" id="IPR002303">
    <property type="entry name" value="Valyl-tRNA_ligase"/>
</dbReference>
<dbReference type="PANTHER" id="PTHR11946:SF93">
    <property type="entry name" value="VALINE--TRNA LIGASE, CHLOROPLASTIC_MITOCHONDRIAL 2"/>
    <property type="match status" value="1"/>
</dbReference>
<sequence length="257" mass="28403">MAQAFADYRFDMAARTVYEFVWDEYCDWYLELAKVQLQAGDEAAARATRRTLVRVLETALRLAHPIIPFITEELWQTIAPLAGKSGGSIMTQSYPQADTGKIDDIANTRIALLKDVVNATRGLRGEMSLSPALKVPLAMTGDDAMLTSFAPYIAALAKLSEVKIHNELPQGDAPVAIVGDTKLMLLIEIDREAETERLNKEISRLQGEIGKCEAKLGNASFVDRAPAAVVDQEKQRLLDFKATLDKVQDQLKRLLPS</sequence>
<dbReference type="FunFam" id="1.10.287.380:FF:000001">
    <property type="entry name" value="Valine--tRNA ligase"/>
    <property type="match status" value="1"/>
</dbReference>
<keyword evidence="2 12" id="KW-0436">Ligase</keyword>
<dbReference type="GO" id="GO:0004832">
    <property type="term" value="F:valine-tRNA ligase activity"/>
    <property type="evidence" value="ECO:0007669"/>
    <property type="project" value="UniProtKB-EC"/>
</dbReference>
<dbReference type="InterPro" id="IPR037118">
    <property type="entry name" value="Val-tRNA_synth_C_sf"/>
</dbReference>
<keyword evidence="6" id="KW-0030">Aminoacyl-tRNA synthetase</keyword>
<dbReference type="InterPro" id="IPR013155">
    <property type="entry name" value="M/V/L/I-tRNA-synth_anticd-bd"/>
</dbReference>
<keyword evidence="9" id="KW-0175">Coiled coil</keyword>
<evidence type="ECO:0000256" key="8">
    <source>
        <dbReference type="ARBA" id="ARBA00047552"/>
    </source>
</evidence>
<organism evidence="12">
    <name type="scientific">mine drainage metagenome</name>
    <dbReference type="NCBI Taxonomy" id="410659"/>
    <lineage>
        <taxon>unclassified sequences</taxon>
        <taxon>metagenomes</taxon>
        <taxon>ecological metagenomes</taxon>
    </lineage>
</organism>
<reference evidence="12" key="1">
    <citation type="submission" date="2016-10" db="EMBL/GenBank/DDBJ databases">
        <title>Sequence of Gallionella enrichment culture.</title>
        <authorList>
            <person name="Poehlein A."/>
            <person name="Muehling M."/>
            <person name="Daniel R."/>
        </authorList>
    </citation>
    <scope>NUCLEOTIDE SEQUENCE</scope>
</reference>
<dbReference type="AlphaFoldDB" id="A0A1J5NZD0"/>
<evidence type="ECO:0000259" key="10">
    <source>
        <dbReference type="Pfam" id="PF08264"/>
    </source>
</evidence>
<gene>
    <name evidence="12" type="primary">valS_15</name>
    <name evidence="12" type="ORF">GALL_538230</name>
</gene>
<evidence type="ECO:0000256" key="2">
    <source>
        <dbReference type="ARBA" id="ARBA00022598"/>
    </source>
</evidence>
<dbReference type="SUPFAM" id="SSF46589">
    <property type="entry name" value="tRNA-binding arm"/>
    <property type="match status" value="1"/>
</dbReference>
<accession>A0A1J5NZD0</accession>
<dbReference type="EC" id="6.1.1.9" evidence="1"/>
<feature type="domain" description="Methionyl/Valyl/Leucyl/Isoleucyl-tRNA synthetase anticodon-binding" evidence="10">
    <location>
        <begin position="3"/>
        <end position="136"/>
    </location>
</feature>
<name>A0A1J5NZD0_9ZZZZ</name>
<evidence type="ECO:0000256" key="9">
    <source>
        <dbReference type="SAM" id="Coils"/>
    </source>
</evidence>
<dbReference type="EMBL" id="MLJW01007967">
    <property type="protein sequence ID" value="OIQ64625.1"/>
    <property type="molecule type" value="Genomic_DNA"/>
</dbReference>
<dbReference type="InterPro" id="IPR019499">
    <property type="entry name" value="Val-tRNA_synth_tRNA-bd"/>
</dbReference>
<evidence type="ECO:0000256" key="5">
    <source>
        <dbReference type="ARBA" id="ARBA00022917"/>
    </source>
</evidence>
<keyword evidence="3" id="KW-0547">Nucleotide-binding</keyword>
<dbReference type="GO" id="GO:0006438">
    <property type="term" value="P:valyl-tRNA aminoacylation"/>
    <property type="evidence" value="ECO:0007669"/>
    <property type="project" value="InterPro"/>
</dbReference>
<evidence type="ECO:0000256" key="1">
    <source>
        <dbReference type="ARBA" id="ARBA00013169"/>
    </source>
</evidence>
<evidence type="ECO:0000256" key="4">
    <source>
        <dbReference type="ARBA" id="ARBA00022840"/>
    </source>
</evidence>
<dbReference type="Pfam" id="PF10458">
    <property type="entry name" value="Val_tRNA-synt_C"/>
    <property type="match status" value="1"/>
</dbReference>
<proteinExistence type="predicted"/>
<dbReference type="PANTHER" id="PTHR11946">
    <property type="entry name" value="VALYL-TRNA SYNTHETASES"/>
    <property type="match status" value="1"/>
</dbReference>
<dbReference type="GO" id="GO:0005829">
    <property type="term" value="C:cytosol"/>
    <property type="evidence" value="ECO:0007669"/>
    <property type="project" value="TreeGrafter"/>
</dbReference>
<evidence type="ECO:0000256" key="3">
    <source>
        <dbReference type="ARBA" id="ARBA00022741"/>
    </source>
</evidence>
<dbReference type="InterPro" id="IPR033705">
    <property type="entry name" value="Anticodon_Ia_Val"/>
</dbReference>
<comment type="caution">
    <text evidence="12">The sequence shown here is derived from an EMBL/GenBank/DDBJ whole genome shotgun (WGS) entry which is preliminary data.</text>
</comment>
<dbReference type="Gene3D" id="1.10.287.380">
    <property type="entry name" value="Valyl-tRNA synthetase, C-terminal domain"/>
    <property type="match status" value="1"/>
</dbReference>